<dbReference type="Gene3D" id="2.60.40.10">
    <property type="entry name" value="Immunoglobulins"/>
    <property type="match status" value="6"/>
</dbReference>
<feature type="compositionally biased region" description="Polar residues" evidence="20">
    <location>
        <begin position="1064"/>
        <end position="1089"/>
    </location>
</feature>
<evidence type="ECO:0000256" key="1">
    <source>
        <dbReference type="ARBA" id="ARBA00004245"/>
    </source>
</evidence>
<keyword evidence="11 21" id="KW-0472">Membrane</keyword>
<comment type="similarity">
    <text evidence="3">Belongs to the type I cytokine receptor family. Type 2 subfamily.</text>
</comment>
<dbReference type="SUPFAM" id="SSF48726">
    <property type="entry name" value="Immunoglobulin"/>
    <property type="match status" value="1"/>
</dbReference>
<dbReference type="PROSITE" id="PS00326">
    <property type="entry name" value="TROPOMYOSIN"/>
    <property type="match status" value="1"/>
</dbReference>
<dbReference type="FunFam" id="2.60.40.10:FF:000524">
    <property type="entry name" value="Interleukin-6 receptor subunit beta"/>
    <property type="match status" value="1"/>
</dbReference>
<keyword evidence="16" id="KW-0009">Actin-binding</keyword>
<reference evidence="23" key="1">
    <citation type="submission" date="2023-07" db="EMBL/GenBank/DDBJ databases">
        <title>Chromosome-level Genome Assembly of Striped Snakehead (Channa striata).</title>
        <authorList>
            <person name="Liu H."/>
        </authorList>
    </citation>
    <scope>NUCLEOTIDE SEQUENCE</scope>
    <source>
        <strain evidence="23">Gz</strain>
        <tissue evidence="23">Muscle</tissue>
    </source>
</reference>
<keyword evidence="14" id="KW-0514">Muscle protein</keyword>
<evidence type="ECO:0000256" key="9">
    <source>
        <dbReference type="ARBA" id="ARBA00022990"/>
    </source>
</evidence>
<sequence length="1186" mass="133234">MEAIKKKMQMLKLDKENAIDRAEQAEVDKKGAEDKCKQLEEELLGLQKKLKGVEDELDKYSESLKDAQEKLEQAEKKAADAEAEVASLNRRIQLVEEELDRAQERLATALQKLEEAEKAADESERGMKVIENRATKDEEKMELQEMQLKEAKHIAEEADRKYEEVARKLVILEGDLERSEERAEVAEAKSGDLEEELKNVTNNLKSLEAQAEKYSQKEDKYEEEIKVLTDKLKEAETRAEFAERSVAKLEKTIDDLEEKVAQAKEENLEMHQTFIATILDGSWLAIVIMVPAGVIHLVVLCSLAFPLPASGENYLVIAPQSPVVEIGTTFTATCVINNAAEVTADDLYWNVSKTTVPKEQYTKINTSALNVTIRITNEKSEWLFCFCKKKSASVVMNEGRYIHGIFLTKGYRPEKPENLSCLAVQQDHFISPSIRCEWKVVGNQTVDVPISYTLFVKIIPGESYKASTEGNSAEVTMRVYPNHMTLEIWVEAHNRLGTVESEHLKEDAGWFVKTKPPSDVQTIAEETFPSSLLIKWKHPIDKTYVDLMYQIRYCTQGSPSWTYEPLQDTSNNMESFRLQNLQPSTVYVVQVRCKNIKPDHGYWSEWSTNTTKKTPEDQPKSKPDLWKITSLGDHNNERRVQIVCKDPVYANGRILKFDMKIQDDKFNNRSWESIQVNESQVDSSSGQRQINALKTITLDDNKVVKIHVTASNSVGTSPEAFLVIPKKAHVLAPVEGLKVWPQEGQLWLEWKPPSRAAVSEYVVEWVAGNQIDWQRENRSTTHTAIKGNLKKFVCYTVTVYPIYAGLIGKPTSAEAYLEQAAPLEAPAVRLSGKPGRNKAELEWTEIPVERRRGFITNYTIFYTNGTGINAITVPANTTTYTLTSLSRDTKYDTWINASNIRGSARGSNHSFTTLKYAPGEIECIVVGVSLGFLFVVVMTMLLCMCKKDVIKKNFWPQIPNPGESTIGNWSPDYPSKAETPKDSGLSGISVLDVDVCEGKCVFEEDKASHPLKKDKYLSEEHSSGIGGSSCMSSPRQSVSDSDEGGDLADTTASTVQYSSVVASSGYKGQTPCTQSQQAVFSRSESTQPLLDSEENPDTLMQEGSRQSQRFAQQPCFTHTAGNKDRGNPANFNRLEMEQQEVLESLDFCSLEEDSEHTTPTDDQSADWLPRAPSSSYMPQLGGYRPQ</sequence>
<organism evidence="23 24">
    <name type="scientific">Channa striata</name>
    <name type="common">Snakehead murrel</name>
    <name type="synonym">Ophicephalus striatus</name>
    <dbReference type="NCBI Taxonomy" id="64152"/>
    <lineage>
        <taxon>Eukaryota</taxon>
        <taxon>Metazoa</taxon>
        <taxon>Chordata</taxon>
        <taxon>Craniata</taxon>
        <taxon>Vertebrata</taxon>
        <taxon>Euteleostomi</taxon>
        <taxon>Actinopterygii</taxon>
        <taxon>Neopterygii</taxon>
        <taxon>Teleostei</taxon>
        <taxon>Neoteleostei</taxon>
        <taxon>Acanthomorphata</taxon>
        <taxon>Anabantaria</taxon>
        <taxon>Anabantiformes</taxon>
        <taxon>Channoidei</taxon>
        <taxon>Channidae</taxon>
        <taxon>Channa</taxon>
    </lineage>
</organism>
<comment type="subcellular location">
    <subcellularLocation>
        <location evidence="1">Cytoplasm</location>
        <location evidence="1">Cytoskeleton</location>
    </subcellularLocation>
    <subcellularLocation>
        <location evidence="2">Membrane</location>
        <topology evidence="2">Single-pass type I membrane protein</topology>
    </subcellularLocation>
</comment>
<evidence type="ECO:0000256" key="13">
    <source>
        <dbReference type="ARBA" id="ARBA00023170"/>
    </source>
</evidence>
<dbReference type="Gene3D" id="1.20.5.170">
    <property type="match status" value="1"/>
</dbReference>
<dbReference type="PROSITE" id="PS01353">
    <property type="entry name" value="HEMATOPO_REC_L_F2"/>
    <property type="match status" value="1"/>
</dbReference>
<dbReference type="InterPro" id="IPR010457">
    <property type="entry name" value="IgC2-like_lig-bd"/>
</dbReference>
<dbReference type="PRINTS" id="PR00194">
    <property type="entry name" value="TROPOMYOSIN"/>
</dbReference>
<dbReference type="EMBL" id="JAUPFM010000020">
    <property type="protein sequence ID" value="KAK2818762.1"/>
    <property type="molecule type" value="Genomic_DNA"/>
</dbReference>
<evidence type="ECO:0000256" key="5">
    <source>
        <dbReference type="ARBA" id="ARBA00022692"/>
    </source>
</evidence>
<evidence type="ECO:0000259" key="22">
    <source>
        <dbReference type="PROSITE" id="PS50853"/>
    </source>
</evidence>
<keyword evidence="17" id="KW-0206">Cytoskeleton</keyword>
<evidence type="ECO:0000256" key="7">
    <source>
        <dbReference type="ARBA" id="ARBA00022737"/>
    </source>
</evidence>
<evidence type="ECO:0000256" key="3">
    <source>
        <dbReference type="ARBA" id="ARBA00008921"/>
    </source>
</evidence>
<evidence type="ECO:0000256" key="8">
    <source>
        <dbReference type="ARBA" id="ARBA00022989"/>
    </source>
</evidence>
<evidence type="ECO:0000256" key="11">
    <source>
        <dbReference type="ARBA" id="ARBA00023136"/>
    </source>
</evidence>
<dbReference type="GO" id="GO:0003779">
    <property type="term" value="F:actin binding"/>
    <property type="evidence" value="ECO:0007669"/>
    <property type="project" value="UniProtKB-KW"/>
</dbReference>
<keyword evidence="12" id="KW-1015">Disulfide bond</keyword>
<dbReference type="Pfam" id="PF00261">
    <property type="entry name" value="Tropomyosin"/>
    <property type="match status" value="1"/>
</dbReference>
<dbReference type="Pfam" id="PF00041">
    <property type="entry name" value="fn3"/>
    <property type="match status" value="2"/>
</dbReference>
<dbReference type="GO" id="GO:0004896">
    <property type="term" value="F:cytokine receptor activity"/>
    <property type="evidence" value="ECO:0007669"/>
    <property type="project" value="InterPro"/>
</dbReference>
<dbReference type="GO" id="GO:0016020">
    <property type="term" value="C:membrane"/>
    <property type="evidence" value="ECO:0007669"/>
    <property type="project" value="UniProtKB-SubCell"/>
</dbReference>
<dbReference type="Pfam" id="PF06328">
    <property type="entry name" value="Lep_receptor_Ig"/>
    <property type="match status" value="1"/>
</dbReference>
<feature type="region of interest" description="Disordered" evidence="20">
    <location>
        <begin position="117"/>
        <end position="140"/>
    </location>
</feature>
<keyword evidence="6" id="KW-0732">Signal</keyword>
<dbReference type="AlphaFoldDB" id="A0AA88IQR6"/>
<feature type="transmembrane region" description="Helical" evidence="21">
    <location>
        <begin position="924"/>
        <end position="945"/>
    </location>
</feature>
<evidence type="ECO:0000313" key="23">
    <source>
        <dbReference type="EMBL" id="KAK2818762.1"/>
    </source>
</evidence>
<evidence type="ECO:0000256" key="16">
    <source>
        <dbReference type="ARBA" id="ARBA00023203"/>
    </source>
</evidence>
<dbReference type="InterPro" id="IPR036116">
    <property type="entry name" value="FN3_sf"/>
</dbReference>
<evidence type="ECO:0000256" key="18">
    <source>
        <dbReference type="ARBA" id="ARBA00023319"/>
    </source>
</evidence>
<dbReference type="Gene3D" id="1.20.5.370">
    <property type="match status" value="1"/>
</dbReference>
<dbReference type="InterPro" id="IPR014751">
    <property type="entry name" value="XRCC4-like_C"/>
</dbReference>
<evidence type="ECO:0000256" key="17">
    <source>
        <dbReference type="ARBA" id="ARBA00023212"/>
    </source>
</evidence>
<dbReference type="InterPro" id="IPR003961">
    <property type="entry name" value="FN3_dom"/>
</dbReference>
<dbReference type="InterPro" id="IPR003529">
    <property type="entry name" value="Hematopoietin_rcpt_Gp130_CS"/>
</dbReference>
<keyword evidence="17" id="KW-0963">Cytoplasm</keyword>
<evidence type="ECO:0000256" key="14">
    <source>
        <dbReference type="ARBA" id="ARBA00023179"/>
    </source>
</evidence>
<keyword evidence="9" id="KW-0007">Acetylation</keyword>
<evidence type="ECO:0000256" key="21">
    <source>
        <dbReference type="SAM" id="Phobius"/>
    </source>
</evidence>
<dbReference type="PROSITE" id="PS50853">
    <property type="entry name" value="FN3"/>
    <property type="match status" value="2"/>
</dbReference>
<keyword evidence="5 21" id="KW-0812">Transmembrane</keyword>
<keyword evidence="8 21" id="KW-1133">Transmembrane helix</keyword>
<dbReference type="InterPro" id="IPR036179">
    <property type="entry name" value="Ig-like_dom_sf"/>
</dbReference>
<dbReference type="FunFam" id="1.20.5.340:FF:000001">
    <property type="entry name" value="Tropomyosin alpha-1 chain isoform 2"/>
    <property type="match status" value="1"/>
</dbReference>
<feature type="region of interest" description="Disordered" evidence="20">
    <location>
        <begin position="1148"/>
        <end position="1186"/>
    </location>
</feature>
<feature type="compositionally biased region" description="Polar residues" evidence="20">
    <location>
        <begin position="1101"/>
        <end position="1120"/>
    </location>
</feature>
<keyword evidence="15" id="KW-0325">Glycoprotein</keyword>
<dbReference type="SUPFAM" id="SSF57997">
    <property type="entry name" value="Tropomyosin"/>
    <property type="match status" value="1"/>
</dbReference>
<dbReference type="InterPro" id="IPR000533">
    <property type="entry name" value="Tropomyosin"/>
</dbReference>
<name>A0AA88IQR6_CHASR</name>
<comment type="caution">
    <text evidence="23">The sequence shown here is derived from an EMBL/GenBank/DDBJ whole genome shotgun (WGS) entry which is preliminary data.</text>
</comment>
<dbReference type="Proteomes" id="UP001187415">
    <property type="component" value="Unassembled WGS sequence"/>
</dbReference>
<feature type="domain" description="Fibronectin type-III" evidence="22">
    <location>
        <begin position="516"/>
        <end position="614"/>
    </location>
</feature>
<evidence type="ECO:0000256" key="19">
    <source>
        <dbReference type="RuleBase" id="RU004515"/>
    </source>
</evidence>
<evidence type="ECO:0000256" key="10">
    <source>
        <dbReference type="ARBA" id="ARBA00023054"/>
    </source>
</evidence>
<dbReference type="GO" id="GO:0005856">
    <property type="term" value="C:cytoskeleton"/>
    <property type="evidence" value="ECO:0007669"/>
    <property type="project" value="UniProtKB-SubCell"/>
</dbReference>
<keyword evidence="18" id="KW-0393">Immunoglobulin domain</keyword>
<keyword evidence="10" id="KW-0175">Coiled coil</keyword>
<comment type="similarity">
    <text evidence="4 19">Belongs to the tropomyosin family.</text>
</comment>
<evidence type="ECO:0000256" key="4">
    <source>
        <dbReference type="ARBA" id="ARBA00009036"/>
    </source>
</evidence>
<dbReference type="SUPFAM" id="SSF49265">
    <property type="entry name" value="Fibronectin type III"/>
    <property type="match status" value="3"/>
</dbReference>
<keyword evidence="13" id="KW-0675">Receptor</keyword>
<feature type="transmembrane region" description="Helical" evidence="21">
    <location>
        <begin position="283"/>
        <end position="305"/>
    </location>
</feature>
<keyword evidence="24" id="KW-1185">Reference proteome</keyword>
<gene>
    <name evidence="23" type="ORF">Q5P01_024323</name>
</gene>
<evidence type="ECO:0000256" key="20">
    <source>
        <dbReference type="SAM" id="MobiDB-lite"/>
    </source>
</evidence>
<evidence type="ECO:0000313" key="24">
    <source>
        <dbReference type="Proteomes" id="UP001187415"/>
    </source>
</evidence>
<dbReference type="SMART" id="SM00060">
    <property type="entry name" value="FN3"/>
    <property type="match status" value="3"/>
</dbReference>
<dbReference type="InterPro" id="IPR013783">
    <property type="entry name" value="Ig-like_fold"/>
</dbReference>
<dbReference type="FunFam" id="1.20.5.170:FF:000001">
    <property type="entry name" value="Tropomyosin alpha-1 chain isoform 1"/>
    <property type="match status" value="1"/>
</dbReference>
<feature type="region of interest" description="Disordered" evidence="20">
    <location>
        <begin position="1013"/>
        <end position="1049"/>
    </location>
</feature>
<feature type="domain" description="Fibronectin type-III" evidence="22">
    <location>
        <begin position="822"/>
        <end position="916"/>
    </location>
</feature>
<feature type="region of interest" description="Disordered" evidence="20">
    <location>
        <begin position="1064"/>
        <end position="1132"/>
    </location>
</feature>
<keyword evidence="7" id="KW-0677">Repeat</keyword>
<protein>
    <recommendedName>
        <fullName evidence="22">Fibronectin type-III domain-containing protein</fullName>
    </recommendedName>
</protein>
<evidence type="ECO:0000256" key="12">
    <source>
        <dbReference type="ARBA" id="ARBA00023157"/>
    </source>
</evidence>
<accession>A0AA88IQR6</accession>
<evidence type="ECO:0000256" key="6">
    <source>
        <dbReference type="ARBA" id="ARBA00022729"/>
    </source>
</evidence>
<feature type="compositionally biased region" description="Basic and acidic residues" evidence="20">
    <location>
        <begin position="1013"/>
        <end position="1022"/>
    </location>
</feature>
<dbReference type="Gene3D" id="1.20.5.340">
    <property type="match status" value="1"/>
</dbReference>
<evidence type="ECO:0000256" key="2">
    <source>
        <dbReference type="ARBA" id="ARBA00004479"/>
    </source>
</evidence>
<proteinExistence type="inferred from homology"/>
<evidence type="ECO:0000256" key="15">
    <source>
        <dbReference type="ARBA" id="ARBA00023180"/>
    </source>
</evidence>
<dbReference type="CDD" id="cd00063">
    <property type="entry name" value="FN3"/>
    <property type="match status" value="2"/>
</dbReference>
<dbReference type="PANTHER" id="PTHR19269">
    <property type="entry name" value="TROPOMYOSIN"/>
    <property type="match status" value="1"/>
</dbReference>